<dbReference type="Pfam" id="PF12802">
    <property type="entry name" value="MarR_2"/>
    <property type="match status" value="1"/>
</dbReference>
<dbReference type="EMBL" id="JAGINU010000001">
    <property type="protein sequence ID" value="MBP2370067.1"/>
    <property type="molecule type" value="Genomic_DNA"/>
</dbReference>
<sequence>MQEVPLWEIVRTAHVVARGFHRVFAEAGLTATQFGVLAELADRARHEKPSPSQAELARIVLLRPQSVGELVADLVERGLVRRDGPGGRGRRAGLELTDDGHAALDRAWPLVQAFNAAGSTGLADDRAAELVAMLRTVRESLSAGGSLSTREPTREPAREPQPAREA</sequence>
<dbReference type="InterPro" id="IPR036388">
    <property type="entry name" value="WH-like_DNA-bd_sf"/>
</dbReference>
<dbReference type="InterPro" id="IPR036390">
    <property type="entry name" value="WH_DNA-bd_sf"/>
</dbReference>
<dbReference type="PANTHER" id="PTHR33164">
    <property type="entry name" value="TRANSCRIPTIONAL REGULATOR, MARR FAMILY"/>
    <property type="match status" value="1"/>
</dbReference>
<proteinExistence type="predicted"/>
<evidence type="ECO:0000313" key="3">
    <source>
        <dbReference type="EMBL" id="MBP2370067.1"/>
    </source>
</evidence>
<dbReference type="RefSeq" id="WP_210033015.1">
    <property type="nucleotide sequence ID" value="NZ_JAGINU010000001.1"/>
</dbReference>
<feature type="region of interest" description="Disordered" evidence="1">
    <location>
        <begin position="141"/>
        <end position="166"/>
    </location>
</feature>
<accession>A0ABS4W1J7</accession>
<dbReference type="Gene3D" id="1.10.10.10">
    <property type="entry name" value="Winged helix-like DNA-binding domain superfamily/Winged helix DNA-binding domain"/>
    <property type="match status" value="1"/>
</dbReference>
<comment type="caution">
    <text evidence="3">The sequence shown here is derived from an EMBL/GenBank/DDBJ whole genome shotgun (WGS) entry which is preliminary data.</text>
</comment>
<dbReference type="Proteomes" id="UP001519295">
    <property type="component" value="Unassembled WGS sequence"/>
</dbReference>
<reference evidence="3 4" key="1">
    <citation type="submission" date="2021-03" db="EMBL/GenBank/DDBJ databases">
        <title>Sequencing the genomes of 1000 actinobacteria strains.</title>
        <authorList>
            <person name="Klenk H.-P."/>
        </authorList>
    </citation>
    <scope>NUCLEOTIDE SEQUENCE [LARGE SCALE GENOMIC DNA]</scope>
    <source>
        <strain evidence="3 4">DSM 45256</strain>
    </source>
</reference>
<dbReference type="SMART" id="SM00347">
    <property type="entry name" value="HTH_MARR"/>
    <property type="match status" value="1"/>
</dbReference>
<dbReference type="SUPFAM" id="SSF46785">
    <property type="entry name" value="Winged helix' DNA-binding domain"/>
    <property type="match status" value="1"/>
</dbReference>
<dbReference type="InterPro" id="IPR039422">
    <property type="entry name" value="MarR/SlyA-like"/>
</dbReference>
<dbReference type="GO" id="GO:0003677">
    <property type="term" value="F:DNA binding"/>
    <property type="evidence" value="ECO:0007669"/>
    <property type="project" value="UniProtKB-KW"/>
</dbReference>
<name>A0ABS4W1J7_9PSEU</name>
<protein>
    <submittedName>
        <fullName evidence="3">DNA-binding MarR family transcriptional regulator</fullName>
    </submittedName>
</protein>
<keyword evidence="4" id="KW-1185">Reference proteome</keyword>
<dbReference type="PANTHER" id="PTHR33164:SF103">
    <property type="entry name" value="REGULATORY PROTEIN MARR"/>
    <property type="match status" value="1"/>
</dbReference>
<dbReference type="PROSITE" id="PS50995">
    <property type="entry name" value="HTH_MARR_2"/>
    <property type="match status" value="1"/>
</dbReference>
<evidence type="ECO:0000313" key="4">
    <source>
        <dbReference type="Proteomes" id="UP001519295"/>
    </source>
</evidence>
<gene>
    <name evidence="3" type="ORF">JOF36_005763</name>
</gene>
<feature type="compositionally biased region" description="Basic and acidic residues" evidence="1">
    <location>
        <begin position="151"/>
        <end position="166"/>
    </location>
</feature>
<evidence type="ECO:0000259" key="2">
    <source>
        <dbReference type="PROSITE" id="PS50995"/>
    </source>
</evidence>
<dbReference type="InterPro" id="IPR000835">
    <property type="entry name" value="HTH_MarR-typ"/>
</dbReference>
<keyword evidence="3" id="KW-0238">DNA-binding</keyword>
<evidence type="ECO:0000256" key="1">
    <source>
        <dbReference type="SAM" id="MobiDB-lite"/>
    </source>
</evidence>
<organism evidence="3 4">
    <name type="scientific">Pseudonocardia parietis</name>
    <dbReference type="NCBI Taxonomy" id="570936"/>
    <lineage>
        <taxon>Bacteria</taxon>
        <taxon>Bacillati</taxon>
        <taxon>Actinomycetota</taxon>
        <taxon>Actinomycetes</taxon>
        <taxon>Pseudonocardiales</taxon>
        <taxon>Pseudonocardiaceae</taxon>
        <taxon>Pseudonocardia</taxon>
    </lineage>
</organism>
<feature type="domain" description="HTH marR-type" evidence="2">
    <location>
        <begin position="1"/>
        <end position="139"/>
    </location>
</feature>